<comment type="subunit">
    <text evidence="7">Homodimer.</text>
</comment>
<dbReference type="FunFam" id="1.10.3210.10:FF:000011">
    <property type="entry name" value="HD domain-containing protein 2"/>
    <property type="match status" value="1"/>
</dbReference>
<dbReference type="InterPro" id="IPR006674">
    <property type="entry name" value="HD_domain"/>
</dbReference>
<dbReference type="AlphaFoldDB" id="A0A8J5QJT3"/>
<sequence>MNPITVTDTTENIWQPTDAIPQHIKSLLIPDGNPVNYVLAFLQIVRLLKTQKRTGWIDHGVPPFDTESIADHMYRMAIISMLVPHVNTDKCVKIAVVHDIAEALVGDITPYAGVTKEEKHRRELATIDFLSDLIRPYNGLFATELKELWLDYEEVRNVEARYVKDVDKFEMIQTAWEYEQQFGLVYNLDQFYTARAAIKTAEVGEMVDEVLAKRAELVKKLQGRS</sequence>
<reference evidence="14 15" key="1">
    <citation type="journal article" date="2021" name="DNA Res.">
        <title>Genome analysis of Candida subhashii reveals its hybrid nature and dual mitochondrial genome conformations.</title>
        <authorList>
            <person name="Mixao V."/>
            <person name="Hegedusova E."/>
            <person name="Saus E."/>
            <person name="Pryszcz L.P."/>
            <person name="Cillingova A."/>
            <person name="Nosek J."/>
            <person name="Gabaldon T."/>
        </authorList>
    </citation>
    <scope>NUCLEOTIDE SEQUENCE [LARGE SCALE GENOMIC DNA]</scope>
    <source>
        <strain evidence="14 15">CBS 10753</strain>
    </source>
</reference>
<evidence type="ECO:0000256" key="1">
    <source>
        <dbReference type="ARBA" id="ARBA00001638"/>
    </source>
</evidence>
<evidence type="ECO:0000256" key="3">
    <source>
        <dbReference type="ARBA" id="ARBA00001941"/>
    </source>
</evidence>
<evidence type="ECO:0000256" key="4">
    <source>
        <dbReference type="ARBA" id="ARBA00001946"/>
    </source>
</evidence>
<dbReference type="RefSeq" id="XP_049263680.1">
    <property type="nucleotide sequence ID" value="XM_049406804.1"/>
</dbReference>
<evidence type="ECO:0000256" key="9">
    <source>
        <dbReference type="ARBA" id="ARBA00022723"/>
    </source>
</evidence>
<comment type="cofactor">
    <cofactor evidence="3">
        <name>Co(2+)</name>
        <dbReference type="ChEBI" id="CHEBI:48828"/>
    </cofactor>
</comment>
<dbReference type="GeneID" id="73469796"/>
<keyword evidence="12" id="KW-0170">Cobalt</keyword>
<dbReference type="InterPro" id="IPR003607">
    <property type="entry name" value="HD/PDEase_dom"/>
</dbReference>
<keyword evidence="10" id="KW-0378">Hydrolase</keyword>
<accession>A0A8J5QJT3</accession>
<evidence type="ECO:0000256" key="7">
    <source>
        <dbReference type="ARBA" id="ARBA00011738"/>
    </source>
</evidence>
<comment type="cofactor">
    <cofactor evidence="2">
        <name>Mn(2+)</name>
        <dbReference type="ChEBI" id="CHEBI:29035"/>
    </cofactor>
</comment>
<evidence type="ECO:0000256" key="12">
    <source>
        <dbReference type="ARBA" id="ARBA00023285"/>
    </source>
</evidence>
<evidence type="ECO:0000256" key="2">
    <source>
        <dbReference type="ARBA" id="ARBA00001936"/>
    </source>
</evidence>
<comment type="catalytic activity">
    <reaction evidence="1">
        <text>a 2'-deoxyribonucleoside 5'-phosphate + H2O = a 2'-deoxyribonucleoside + phosphate</text>
        <dbReference type="Rhea" id="RHEA:36167"/>
        <dbReference type="ChEBI" id="CHEBI:15377"/>
        <dbReference type="ChEBI" id="CHEBI:18274"/>
        <dbReference type="ChEBI" id="CHEBI:43474"/>
        <dbReference type="ChEBI" id="CHEBI:65317"/>
        <dbReference type="EC" id="3.1.3.89"/>
    </reaction>
</comment>
<evidence type="ECO:0000256" key="5">
    <source>
        <dbReference type="ARBA" id="ARBA00004074"/>
    </source>
</evidence>
<evidence type="ECO:0000256" key="8">
    <source>
        <dbReference type="ARBA" id="ARBA00012964"/>
    </source>
</evidence>
<organism evidence="14 15">
    <name type="scientific">[Candida] subhashii</name>
    <dbReference type="NCBI Taxonomy" id="561895"/>
    <lineage>
        <taxon>Eukaryota</taxon>
        <taxon>Fungi</taxon>
        <taxon>Dikarya</taxon>
        <taxon>Ascomycota</taxon>
        <taxon>Saccharomycotina</taxon>
        <taxon>Pichiomycetes</taxon>
        <taxon>Debaryomycetaceae</taxon>
        <taxon>Spathaspora</taxon>
    </lineage>
</organism>
<evidence type="ECO:0000256" key="11">
    <source>
        <dbReference type="ARBA" id="ARBA00022842"/>
    </source>
</evidence>
<proteinExistence type="inferred from homology"/>
<dbReference type="InterPro" id="IPR039356">
    <property type="entry name" value="YfbR/HDDC2"/>
</dbReference>
<dbReference type="PANTHER" id="PTHR11845:SF13">
    <property type="entry name" value="5'-DEOXYNUCLEOTIDASE HDDC2"/>
    <property type="match status" value="1"/>
</dbReference>
<comment type="caution">
    <text evidence="14">The sequence shown here is derived from an EMBL/GenBank/DDBJ whole genome shotgun (WGS) entry which is preliminary data.</text>
</comment>
<name>A0A8J5QJT3_9ASCO</name>
<keyword evidence="15" id="KW-1185">Reference proteome</keyword>
<feature type="domain" description="HD/PDEase" evidence="13">
    <location>
        <begin position="65"/>
        <end position="181"/>
    </location>
</feature>
<dbReference type="Proteomes" id="UP000694255">
    <property type="component" value="Unassembled WGS sequence"/>
</dbReference>
<dbReference type="GO" id="GO:0046872">
    <property type="term" value="F:metal ion binding"/>
    <property type="evidence" value="ECO:0007669"/>
    <property type="project" value="UniProtKB-KW"/>
</dbReference>
<dbReference type="Pfam" id="PF13023">
    <property type="entry name" value="HD_3"/>
    <property type="match status" value="1"/>
</dbReference>
<evidence type="ECO:0000259" key="13">
    <source>
        <dbReference type="SMART" id="SM00471"/>
    </source>
</evidence>
<comment type="similarity">
    <text evidence="6">Belongs to the HDDC2 family.</text>
</comment>
<dbReference type="OrthoDB" id="10254258at2759"/>
<comment type="cofactor">
    <cofactor evidence="4">
        <name>Mg(2+)</name>
        <dbReference type="ChEBI" id="CHEBI:18420"/>
    </cofactor>
</comment>
<dbReference type="EMBL" id="JAGSYN010000137">
    <property type="protein sequence ID" value="KAG7663448.1"/>
    <property type="molecule type" value="Genomic_DNA"/>
</dbReference>
<evidence type="ECO:0000313" key="15">
    <source>
        <dbReference type="Proteomes" id="UP000694255"/>
    </source>
</evidence>
<dbReference type="PANTHER" id="PTHR11845">
    <property type="entry name" value="5'-DEOXYNUCLEOTIDASE HDDC2"/>
    <property type="match status" value="1"/>
</dbReference>
<dbReference type="GO" id="GO:0009159">
    <property type="term" value="P:deoxyribonucleoside monophosphate catabolic process"/>
    <property type="evidence" value="ECO:0007669"/>
    <property type="project" value="UniProtKB-ARBA"/>
</dbReference>
<dbReference type="GO" id="GO:0002953">
    <property type="term" value="F:5'-deoxynucleotidase activity"/>
    <property type="evidence" value="ECO:0007669"/>
    <property type="project" value="UniProtKB-EC"/>
</dbReference>
<evidence type="ECO:0000256" key="6">
    <source>
        <dbReference type="ARBA" id="ARBA00009999"/>
    </source>
</evidence>
<dbReference type="SMART" id="SM00471">
    <property type="entry name" value="HDc"/>
    <property type="match status" value="1"/>
</dbReference>
<evidence type="ECO:0000313" key="14">
    <source>
        <dbReference type="EMBL" id="KAG7663448.1"/>
    </source>
</evidence>
<gene>
    <name evidence="14" type="ORF">J8A68_002995</name>
</gene>
<dbReference type="EC" id="3.1.3.89" evidence="8"/>
<keyword evidence="11" id="KW-0460">Magnesium</keyword>
<evidence type="ECO:0000256" key="10">
    <source>
        <dbReference type="ARBA" id="ARBA00022801"/>
    </source>
</evidence>
<keyword evidence="9" id="KW-0479">Metal-binding</keyword>
<protein>
    <recommendedName>
        <fullName evidence="8">5'-deoxynucleotidase</fullName>
        <ecNumber evidence="8">3.1.3.89</ecNumber>
    </recommendedName>
</protein>
<dbReference type="GO" id="GO:0005737">
    <property type="term" value="C:cytoplasm"/>
    <property type="evidence" value="ECO:0007669"/>
    <property type="project" value="TreeGrafter"/>
</dbReference>
<comment type="function">
    <text evidence="5">Catalyzes the dephosphorylation of the nucleoside 5'-monophosphates deoxyadenosine monophosphate (dAMP), deoxycytidine monophosphate (dCMP), deoxyguanosine monophosphate (dGMP) and deoxythymidine monophosphate (dTMP).</text>
</comment>